<reference evidence="15" key="1">
    <citation type="journal article" date="2012" name="G3 (Bethesda)">
        <title>Pichia sorbitophila, an interspecies yeast hybrid reveals early steps of genome resolution following polyploidization.</title>
        <authorList>
            <person name="Leh Louis V."/>
            <person name="Despons L."/>
            <person name="Friedrich A."/>
            <person name="Martin T."/>
            <person name="Durrens P."/>
            <person name="Casaregola S."/>
            <person name="Neuveglise C."/>
            <person name="Fairhead C."/>
            <person name="Marck C."/>
            <person name="Cruz J.A."/>
            <person name="Straub M.L."/>
            <person name="Kugler V."/>
            <person name="Sacerdot C."/>
            <person name="Uzunov Z."/>
            <person name="Thierry A."/>
            <person name="Weiss S."/>
            <person name="Bleykasten C."/>
            <person name="De Montigny J."/>
            <person name="Jacques N."/>
            <person name="Jung P."/>
            <person name="Lemaire M."/>
            <person name="Mallet S."/>
            <person name="Morel G."/>
            <person name="Richard G.F."/>
            <person name="Sarkar A."/>
            <person name="Savel G."/>
            <person name="Schacherer J."/>
            <person name="Seret M.L."/>
            <person name="Talla E."/>
            <person name="Samson G."/>
            <person name="Jubin C."/>
            <person name="Poulain J."/>
            <person name="Vacherie B."/>
            <person name="Barbe V."/>
            <person name="Pelletier E."/>
            <person name="Sherman D.J."/>
            <person name="Westhof E."/>
            <person name="Weissenbach J."/>
            <person name="Baret P.V."/>
            <person name="Wincker P."/>
            <person name="Gaillardin C."/>
            <person name="Dujon B."/>
            <person name="Souciet J.L."/>
        </authorList>
    </citation>
    <scope>NUCLEOTIDE SEQUENCE [LARGE SCALE GENOMIC DNA]</scope>
    <source>
        <strain evidence="15">CBS 270.75 / DBVPG 7215 / KCTC 17166 / NRRL Y-17582</strain>
    </source>
</reference>
<evidence type="ECO:0000256" key="1">
    <source>
        <dbReference type="ARBA" id="ARBA00004496"/>
    </source>
</evidence>
<dbReference type="AlphaFoldDB" id="G8JNW2"/>
<dbReference type="STRING" id="931890.G8JNW2"/>
<keyword evidence="7 10" id="KW-0378">Hydrolase</keyword>
<dbReference type="OMA" id="GPHIFMC"/>
<keyword evidence="5" id="KW-0677">Repeat</keyword>
<name>G8JNW2_ERECY</name>
<dbReference type="HOGENOM" id="CLU_014293_1_1_1"/>
<dbReference type="PROSITE" id="PS52044">
    <property type="entry name" value="VLRF1"/>
    <property type="match status" value="1"/>
</dbReference>
<evidence type="ECO:0000256" key="6">
    <source>
        <dbReference type="ARBA" id="ARBA00022759"/>
    </source>
</evidence>
<evidence type="ECO:0000256" key="10">
    <source>
        <dbReference type="PROSITE-ProRule" id="PRU01389"/>
    </source>
</evidence>
<dbReference type="GO" id="GO:0071630">
    <property type="term" value="P:nuclear protein quality control by the ubiquitin-proteasome system"/>
    <property type="evidence" value="ECO:0007669"/>
    <property type="project" value="EnsemblFungi"/>
</dbReference>
<dbReference type="GO" id="GO:0036266">
    <property type="term" value="C:Cdc48p-Npl4p-Vms1p AAA ATPase complex"/>
    <property type="evidence" value="ECO:0007669"/>
    <property type="project" value="EnsemblFungi"/>
</dbReference>
<evidence type="ECO:0000256" key="11">
    <source>
        <dbReference type="SAM" id="Coils"/>
    </source>
</evidence>
<dbReference type="eggNOG" id="KOG2505">
    <property type="taxonomic scope" value="Eukaryota"/>
</dbReference>
<protein>
    <recommendedName>
        <fullName evidence="13">VLRF1 domain-containing protein</fullName>
    </recommendedName>
</protein>
<keyword evidence="15" id="KW-1185">Reference proteome</keyword>
<dbReference type="InterPro" id="IPR041175">
    <property type="entry name" value="VLRF1/Vms1"/>
</dbReference>
<dbReference type="Pfam" id="PF18826">
    <property type="entry name" value="bVLRF1"/>
    <property type="match status" value="1"/>
</dbReference>
<evidence type="ECO:0000256" key="12">
    <source>
        <dbReference type="SAM" id="MobiDB-lite"/>
    </source>
</evidence>
<dbReference type="GO" id="GO:0005789">
    <property type="term" value="C:endoplasmic reticulum membrane"/>
    <property type="evidence" value="ECO:0007669"/>
    <property type="project" value="EnsemblFungi"/>
</dbReference>
<dbReference type="FunCoup" id="G8JNW2">
    <property type="interactions" value="180"/>
</dbReference>
<keyword evidence="8" id="KW-0040">ANK repeat</keyword>
<evidence type="ECO:0000313" key="15">
    <source>
        <dbReference type="Proteomes" id="UP000006790"/>
    </source>
</evidence>
<organism evidence="14 15">
    <name type="scientific">Eremothecium cymbalariae (strain CBS 270.75 / DBVPG 7215 / KCTC 17166 / NRRL Y-17582)</name>
    <name type="common">Yeast</name>
    <dbReference type="NCBI Taxonomy" id="931890"/>
    <lineage>
        <taxon>Eukaryota</taxon>
        <taxon>Fungi</taxon>
        <taxon>Dikarya</taxon>
        <taxon>Ascomycota</taxon>
        <taxon>Saccharomycotina</taxon>
        <taxon>Saccharomycetes</taxon>
        <taxon>Saccharomycetales</taxon>
        <taxon>Saccharomycetaceae</taxon>
        <taxon>Eremothecium</taxon>
    </lineage>
</organism>
<gene>
    <name evidence="14" type="ordered locus">Ecym_2677</name>
</gene>
<dbReference type="GO" id="GO:0004045">
    <property type="term" value="F:peptidyl-tRNA hydrolase activity"/>
    <property type="evidence" value="ECO:0007669"/>
    <property type="project" value="EnsemblFungi"/>
</dbReference>
<dbReference type="EMBL" id="CP002498">
    <property type="protein sequence ID" value="AET38387.1"/>
    <property type="molecule type" value="Genomic_DNA"/>
</dbReference>
<keyword evidence="6 10" id="KW-0255">Endonuclease</keyword>
<evidence type="ECO:0000256" key="2">
    <source>
        <dbReference type="ARBA" id="ARBA00009262"/>
    </source>
</evidence>
<comment type="similarity">
    <text evidence="2 10">Belongs to the ANKZF1/VMS1 family.</text>
</comment>
<evidence type="ECO:0000313" key="14">
    <source>
        <dbReference type="EMBL" id="AET38387.1"/>
    </source>
</evidence>
<dbReference type="PANTHER" id="PTHR16036:SF2">
    <property type="entry name" value="TRNA ENDONUCLEASE ANKZF1"/>
    <property type="match status" value="1"/>
</dbReference>
<dbReference type="InterPro" id="IPR036770">
    <property type="entry name" value="Ankyrin_rpt-contain_sf"/>
</dbReference>
<accession>G8JNW2</accession>
<feature type="region of interest" description="Disordered" evidence="12">
    <location>
        <begin position="268"/>
        <end position="289"/>
    </location>
</feature>
<dbReference type="GO" id="GO:0036503">
    <property type="term" value="P:ERAD pathway"/>
    <property type="evidence" value="ECO:0007669"/>
    <property type="project" value="EnsemblFungi"/>
</dbReference>
<feature type="coiled-coil region" evidence="11">
    <location>
        <begin position="527"/>
        <end position="556"/>
    </location>
</feature>
<keyword evidence="3 10" id="KW-0963">Cytoplasm</keyword>
<evidence type="ECO:0000259" key="13">
    <source>
        <dbReference type="PROSITE" id="PS52044"/>
    </source>
</evidence>
<evidence type="ECO:0000256" key="4">
    <source>
        <dbReference type="ARBA" id="ARBA00022722"/>
    </source>
</evidence>
<evidence type="ECO:0000256" key="9">
    <source>
        <dbReference type="ARBA" id="ARBA00023054"/>
    </source>
</evidence>
<dbReference type="OrthoDB" id="429841at2759"/>
<evidence type="ECO:0000256" key="5">
    <source>
        <dbReference type="ARBA" id="ARBA00022737"/>
    </source>
</evidence>
<feature type="active site" evidence="10">
    <location>
        <position position="275"/>
    </location>
</feature>
<evidence type="ECO:0000256" key="7">
    <source>
        <dbReference type="ARBA" id="ARBA00022801"/>
    </source>
</evidence>
<dbReference type="RefSeq" id="XP_003645204.1">
    <property type="nucleotide sequence ID" value="XM_003645156.1"/>
</dbReference>
<dbReference type="Proteomes" id="UP000006790">
    <property type="component" value="Chromosome 2"/>
</dbReference>
<evidence type="ECO:0000256" key="8">
    <source>
        <dbReference type="ARBA" id="ARBA00023043"/>
    </source>
</evidence>
<dbReference type="InParanoid" id="G8JNW2"/>
<dbReference type="GeneID" id="11471973"/>
<dbReference type="KEGG" id="erc:Ecym_2677"/>
<dbReference type="GO" id="GO:0072344">
    <property type="term" value="P:rescue of stalled ribosome"/>
    <property type="evidence" value="ECO:0007669"/>
    <property type="project" value="EnsemblFungi"/>
</dbReference>
<feature type="domain" description="VLRF1" evidence="13">
    <location>
        <begin position="212"/>
        <end position="373"/>
    </location>
</feature>
<sequence length="615" mass="69868">MSDALKKNNLYIYDLSSDVLSSLELMVFDGLVSEVSKQEPISTTVDQAPIESGSKKCTSCGIELESLDLSRAHFKGDFHRYNLKRKINGLAAIPSEEFDAITAASDVESISWSESDSSSDKSDVEDIYSGVTDKLSTIFENEMRNLNISQEEKQEGESLLPSHLNTRSALLFLKSKLLKANKLFGIYKPLFNAETILNPLETINLWKQEDQSRKQSALFMIGGGHFAGAIVSHQRSTLTGTSRNSSGSPQEQCVNFLVSKTFHRYTTRRKQGGSQSTMDNAKGKANSAGSSLRRYNEAALKNDVQVLLKQWEPYLSKCENIFIRAKSASDKKIFTEGDVCLKKGDPRIKSFPFTTRRPTTNELKRVWCQLTYLQIAEKPRPVLKDPRSVNKVIATPKEDNKITEQVLTPAEKHTHELITLLKKSRAPQLVTYIKKNQIDVNFVLEPVKEYIQTPTMLHFAAFNSLKNMVLILLSTLKCNPTIENEFGKTAWDLGKKKDVKQAFQIARYNLGESFVDWEKSHIGKPLSREEVNEMNQKEAEQEQQEVEKVIKEELEIVRGQQKKQQELKRGVGRMLSQPTDLERTMNSLTDDQRMKLMREQRARAAEARMRQNLQK</sequence>
<proteinExistence type="inferred from homology"/>
<dbReference type="SUPFAM" id="SSF48403">
    <property type="entry name" value="Ankyrin repeat"/>
    <property type="match status" value="1"/>
</dbReference>
<dbReference type="PANTHER" id="PTHR16036">
    <property type="entry name" value="ANKYRIN REPEAT AND ZINC FINGER DOMAIN-CONTAINING PROTEIN 1"/>
    <property type="match status" value="1"/>
</dbReference>
<keyword evidence="4 10" id="KW-0540">Nuclease</keyword>
<dbReference type="GO" id="GO:0004521">
    <property type="term" value="F:RNA endonuclease activity"/>
    <property type="evidence" value="ECO:0007669"/>
    <property type="project" value="EnsemblFungi"/>
</dbReference>
<keyword evidence="9 11" id="KW-0175">Coiled coil</keyword>
<comment type="subcellular location">
    <subcellularLocation>
        <location evidence="1">Cytoplasm</location>
    </subcellularLocation>
</comment>
<comment type="domain">
    <text evidence="10">The VLRF1 domain mediates binding to the 60S ribosomal subunit.</text>
</comment>
<dbReference type="GO" id="GO:0005829">
    <property type="term" value="C:cytosol"/>
    <property type="evidence" value="ECO:0007669"/>
    <property type="project" value="EnsemblFungi"/>
</dbReference>
<dbReference type="InterPro" id="IPR047139">
    <property type="entry name" value="ANKZ1/VMS1"/>
</dbReference>
<evidence type="ECO:0000256" key="3">
    <source>
        <dbReference type="ARBA" id="ARBA00022490"/>
    </source>
</evidence>
<dbReference type="GO" id="GO:0072671">
    <property type="term" value="P:mitochondria-associated ubiquitin-dependent protein catabolic process"/>
    <property type="evidence" value="ECO:0007669"/>
    <property type="project" value="EnsemblFungi"/>
</dbReference>